<dbReference type="AlphaFoldDB" id="A0A7J7HVL2"/>
<reference evidence="3" key="1">
    <citation type="journal article" date="2020" name="Nat. Commun.">
        <title>Genome assembly of wild tea tree DASZ reveals pedigree and selection history of tea varieties.</title>
        <authorList>
            <person name="Zhang W."/>
            <person name="Zhang Y."/>
            <person name="Qiu H."/>
            <person name="Guo Y."/>
            <person name="Wan H."/>
            <person name="Zhang X."/>
            <person name="Scossa F."/>
            <person name="Alseekh S."/>
            <person name="Zhang Q."/>
            <person name="Wang P."/>
            <person name="Xu L."/>
            <person name="Schmidt M.H."/>
            <person name="Jia X."/>
            <person name="Li D."/>
            <person name="Zhu A."/>
            <person name="Guo F."/>
            <person name="Chen W."/>
            <person name="Ni D."/>
            <person name="Usadel B."/>
            <person name="Fernie A.R."/>
            <person name="Wen W."/>
        </authorList>
    </citation>
    <scope>NUCLEOTIDE SEQUENCE [LARGE SCALE GENOMIC DNA]</scope>
    <source>
        <strain evidence="3">cv. G240</strain>
    </source>
</reference>
<dbReference type="Pfam" id="PF10536">
    <property type="entry name" value="PMD"/>
    <property type="match status" value="1"/>
</dbReference>
<reference evidence="2 3" key="2">
    <citation type="submission" date="2020-07" db="EMBL/GenBank/DDBJ databases">
        <title>Genome assembly of wild tea tree DASZ reveals pedigree and selection history of tea varieties.</title>
        <authorList>
            <person name="Zhang W."/>
        </authorList>
    </citation>
    <scope>NUCLEOTIDE SEQUENCE [LARGE SCALE GENOMIC DNA]</scope>
    <source>
        <strain evidence="3">cv. G240</strain>
        <tissue evidence="2">Leaf</tissue>
    </source>
</reference>
<organism evidence="2 3">
    <name type="scientific">Camellia sinensis</name>
    <name type="common">Tea plant</name>
    <name type="synonym">Thea sinensis</name>
    <dbReference type="NCBI Taxonomy" id="4442"/>
    <lineage>
        <taxon>Eukaryota</taxon>
        <taxon>Viridiplantae</taxon>
        <taxon>Streptophyta</taxon>
        <taxon>Embryophyta</taxon>
        <taxon>Tracheophyta</taxon>
        <taxon>Spermatophyta</taxon>
        <taxon>Magnoliopsida</taxon>
        <taxon>eudicotyledons</taxon>
        <taxon>Gunneridae</taxon>
        <taxon>Pentapetalae</taxon>
        <taxon>asterids</taxon>
        <taxon>Ericales</taxon>
        <taxon>Theaceae</taxon>
        <taxon>Camellia</taxon>
    </lineage>
</organism>
<proteinExistence type="predicted"/>
<dbReference type="Proteomes" id="UP000593564">
    <property type="component" value="Unassembled WGS sequence"/>
</dbReference>
<feature type="domain" description="Aminotransferase-like plant mobile" evidence="1">
    <location>
        <begin position="2"/>
        <end position="64"/>
    </location>
</feature>
<comment type="caution">
    <text evidence="2">The sequence shown here is derived from an EMBL/GenBank/DDBJ whole genome shotgun (WGS) entry which is preliminary data.</text>
</comment>
<evidence type="ECO:0000313" key="2">
    <source>
        <dbReference type="EMBL" id="KAF5956271.1"/>
    </source>
</evidence>
<evidence type="ECO:0000259" key="1">
    <source>
        <dbReference type="Pfam" id="PF10536"/>
    </source>
</evidence>
<dbReference type="EMBL" id="JACBKZ010000002">
    <property type="protein sequence ID" value="KAF5956271.1"/>
    <property type="molecule type" value="Genomic_DNA"/>
</dbReference>
<dbReference type="InterPro" id="IPR019557">
    <property type="entry name" value="AminoTfrase-like_pln_mobile"/>
</dbReference>
<protein>
    <recommendedName>
        <fullName evidence="1">Aminotransferase-like plant mobile domain-containing protein</fullName>
    </recommendedName>
</protein>
<sequence>MLTKIRIEIDKHLFFAALFFWLVPANSFHLNCGMMSPVILNIAALTGLRLHGEEVSAVFSTAKSPCSISYSKTMTANEKFIDLSIDPNGVTEDRTCQVPSYVVE</sequence>
<accession>A0A7J7HVL2</accession>
<evidence type="ECO:0000313" key="3">
    <source>
        <dbReference type="Proteomes" id="UP000593564"/>
    </source>
</evidence>
<keyword evidence="3" id="KW-1185">Reference proteome</keyword>
<name>A0A7J7HVL2_CAMSI</name>
<gene>
    <name evidence="2" type="ORF">HYC85_003496</name>
</gene>